<dbReference type="SUPFAM" id="SSF54373">
    <property type="entry name" value="FAD-linked reductases, C-terminal domain"/>
    <property type="match status" value="1"/>
</dbReference>
<evidence type="ECO:0000259" key="5">
    <source>
        <dbReference type="Pfam" id="PF00732"/>
    </source>
</evidence>
<dbReference type="Pfam" id="PF05199">
    <property type="entry name" value="GMC_oxred_C"/>
    <property type="match status" value="1"/>
</dbReference>
<feature type="domain" description="Glucose-methanol-choline oxidoreductase C-terminal" evidence="6">
    <location>
        <begin position="405"/>
        <end position="548"/>
    </location>
</feature>
<sequence length="557" mass="60987">MNDNTYDFIVIGAGTAGGVIAKKLSDDKITSVLVLEPGTNMVPELSSPSGAVSGVLSADNRHSFNIFTNVQPAIGNQQLRVSGGRAIGGSSEHNAMYAVRGSKELYDEWARLVGPQWSYNSLKSLFKKNETYTGKTQQPEERGKKGPIFIRQQIIPKDGITVTLAKATSEILDIPIVEDYNTGIRDCTFFKSQFLNKEVNGKFVRSSTATGYLNSKIVTQGNEFHPDEIGVGGRELVILVKTTVNKILFKQDGKIQVAVGVDFVRNGKSNKAFAKKGIILCAGNLSSVILQRSGIGDPDDLKRAGIETLIYSPNVGHNFQTQFTTGLGVEVKTDRILELMAADPDNPITLGAFNADRGKGGRRLQIIGSPAPTFLPASEVLENNWDFDPKKKSNIISFGLFDDNPKSRGTIMVSHSDPEAYPSIDLNPLGDADDLNFMVDQFIETHNIMKKAREIDPEGIFKVVFPPEIIFEIKNIEEKRKKLESYVRASYRNVFHFGGQCKMARSVREGVVDGELNVFGTKNLKVADLSVAPILPDGNTSLPSQIIGLNAVRFIQD</sequence>
<protein>
    <submittedName>
        <fullName evidence="7">Oxidoreductase</fullName>
    </submittedName>
</protein>
<evidence type="ECO:0000256" key="4">
    <source>
        <dbReference type="ARBA" id="ARBA00022827"/>
    </source>
</evidence>
<dbReference type="Gene3D" id="3.30.560.10">
    <property type="entry name" value="Glucose Oxidase, domain 3"/>
    <property type="match status" value="1"/>
</dbReference>
<evidence type="ECO:0000256" key="2">
    <source>
        <dbReference type="ARBA" id="ARBA00010790"/>
    </source>
</evidence>
<comment type="caution">
    <text evidence="7">The sequence shown here is derived from an EMBL/GenBank/DDBJ whole genome shotgun (WGS) entry which is preliminary data.</text>
</comment>
<dbReference type="InterPro" id="IPR036188">
    <property type="entry name" value="FAD/NAD-bd_sf"/>
</dbReference>
<keyword evidence="8" id="KW-1185">Reference proteome</keyword>
<evidence type="ECO:0000313" key="8">
    <source>
        <dbReference type="Proteomes" id="UP000094580"/>
    </source>
</evidence>
<accession>A0ABX2ZV64</accession>
<comment type="similarity">
    <text evidence="2">Belongs to the GMC oxidoreductase family.</text>
</comment>
<dbReference type="InterPro" id="IPR000172">
    <property type="entry name" value="GMC_OxRdtase_N"/>
</dbReference>
<evidence type="ECO:0000259" key="6">
    <source>
        <dbReference type="Pfam" id="PF05199"/>
    </source>
</evidence>
<dbReference type="InterPro" id="IPR012132">
    <property type="entry name" value="GMC_OxRdtase"/>
</dbReference>
<dbReference type="PANTHER" id="PTHR11552">
    <property type="entry name" value="GLUCOSE-METHANOL-CHOLINE GMC OXIDOREDUCTASE"/>
    <property type="match status" value="1"/>
</dbReference>
<dbReference type="Proteomes" id="UP000094580">
    <property type="component" value="Unassembled WGS sequence"/>
</dbReference>
<dbReference type="PIRSF" id="PIRSF000137">
    <property type="entry name" value="Alcohol_oxidase"/>
    <property type="match status" value="1"/>
</dbReference>
<dbReference type="Pfam" id="PF00732">
    <property type="entry name" value="GMC_oxred_N"/>
    <property type="match status" value="1"/>
</dbReference>
<keyword evidence="3" id="KW-0285">Flavoprotein</keyword>
<gene>
    <name evidence="7" type="ORF">BED47_07880</name>
</gene>
<dbReference type="PANTHER" id="PTHR11552:SF147">
    <property type="entry name" value="CHOLINE DEHYDROGENASE, MITOCHONDRIAL"/>
    <property type="match status" value="1"/>
</dbReference>
<evidence type="ECO:0000256" key="1">
    <source>
        <dbReference type="ARBA" id="ARBA00001974"/>
    </source>
</evidence>
<reference evidence="7 8" key="1">
    <citation type="submission" date="2016-07" db="EMBL/GenBank/DDBJ databases">
        <authorList>
            <person name="Townsley L."/>
            <person name="Shank E.A."/>
        </authorList>
    </citation>
    <scope>NUCLEOTIDE SEQUENCE [LARGE SCALE GENOMIC DNA]</scope>
    <source>
        <strain evidence="7 8">CH01</strain>
    </source>
</reference>
<keyword evidence="4" id="KW-0274">FAD</keyword>
<evidence type="ECO:0000256" key="3">
    <source>
        <dbReference type="ARBA" id="ARBA00022630"/>
    </source>
</evidence>
<evidence type="ECO:0000313" key="7">
    <source>
        <dbReference type="EMBL" id="ODG90948.1"/>
    </source>
</evidence>
<dbReference type="EMBL" id="MDKC01000032">
    <property type="protein sequence ID" value="ODG90948.1"/>
    <property type="molecule type" value="Genomic_DNA"/>
</dbReference>
<comment type="cofactor">
    <cofactor evidence="1">
        <name>FAD</name>
        <dbReference type="ChEBI" id="CHEBI:57692"/>
    </cofactor>
</comment>
<name>A0ABX2ZV64_9BACI</name>
<dbReference type="Gene3D" id="3.50.50.60">
    <property type="entry name" value="FAD/NAD(P)-binding domain"/>
    <property type="match status" value="1"/>
</dbReference>
<organism evidence="7 8">
    <name type="scientific">Gottfriedia luciferensis</name>
    <dbReference type="NCBI Taxonomy" id="178774"/>
    <lineage>
        <taxon>Bacteria</taxon>
        <taxon>Bacillati</taxon>
        <taxon>Bacillota</taxon>
        <taxon>Bacilli</taxon>
        <taxon>Bacillales</taxon>
        <taxon>Bacillaceae</taxon>
        <taxon>Gottfriedia</taxon>
    </lineage>
</organism>
<dbReference type="InterPro" id="IPR007867">
    <property type="entry name" value="GMC_OxRtase_C"/>
</dbReference>
<proteinExistence type="inferred from homology"/>
<dbReference type="SUPFAM" id="SSF51905">
    <property type="entry name" value="FAD/NAD(P)-binding domain"/>
    <property type="match status" value="1"/>
</dbReference>
<feature type="domain" description="Glucose-methanol-choline oxidoreductase N-terminal" evidence="5">
    <location>
        <begin position="6"/>
        <end position="322"/>
    </location>
</feature>